<dbReference type="AlphaFoldDB" id="A0A172UN25"/>
<dbReference type="PANTHER" id="PTHR45138">
    <property type="entry name" value="REGULATORY COMPONENTS OF SENSORY TRANSDUCTION SYSTEM"/>
    <property type="match status" value="1"/>
</dbReference>
<evidence type="ECO:0000259" key="2">
    <source>
        <dbReference type="PROSITE" id="PS50887"/>
    </source>
</evidence>
<dbReference type="InterPro" id="IPR029787">
    <property type="entry name" value="Nucleotide_cyclase"/>
</dbReference>
<dbReference type="EMBL" id="CP015596">
    <property type="protein sequence ID" value="ANE80396.1"/>
    <property type="molecule type" value="Genomic_DNA"/>
</dbReference>
<dbReference type="STRING" id="1682113.A7U43_14750"/>
<proteinExistence type="predicted"/>
<sequence length="375" mass="40414">MGGRLTKYSVSFAVFRRLIRAWWTEPVAYGTQVQYFTRRTMSKTIQVAIGIGTGLDGIVSLVLLQPAASTAASGIAMATFAALQIGWGLAWCLLPWPSRRFSLAFVVSADIAIAAVVLLDGSWLFALFGWYFFTLMSVYMMFFDGPKVAAGHAIWVTLTACLFVTVVDSAAQPAGPHLLVLTLVWVVPMVAAPLGIQCGIWALRNDAYESVTDPLTGLLNRRGLQLHIGELLRDTAATGTDVDVMVIDLDRFKDINDAFGHPTGDKVLIRCARRIKAAVRGSALVARVGGEEFVVIDLADADQAERDCDRVRDAIAAPADPPITASVGVTSVAAADLWTPETDSGAVLDAIIERADRAMFDAKRDGGNATVRIRR</sequence>
<dbReference type="Gene3D" id="3.30.70.270">
    <property type="match status" value="1"/>
</dbReference>
<dbReference type="InterPro" id="IPR043128">
    <property type="entry name" value="Rev_trsase/Diguanyl_cyclase"/>
</dbReference>
<accession>A0A172UN25</accession>
<dbReference type="InterPro" id="IPR000160">
    <property type="entry name" value="GGDEF_dom"/>
</dbReference>
<dbReference type="PANTHER" id="PTHR45138:SF9">
    <property type="entry name" value="DIGUANYLATE CYCLASE DGCM-RELATED"/>
    <property type="match status" value="1"/>
</dbReference>
<keyword evidence="1" id="KW-1133">Transmembrane helix</keyword>
<dbReference type="Proteomes" id="UP000077143">
    <property type="component" value="Chromosome"/>
</dbReference>
<dbReference type="Pfam" id="PF00990">
    <property type="entry name" value="GGDEF"/>
    <property type="match status" value="1"/>
</dbReference>
<reference evidence="3 4" key="1">
    <citation type="submission" date="2016-05" db="EMBL/GenBank/DDBJ databases">
        <title>Complete genome sequence of a phthalic acid esters degrading Mycobacterium sp. YC-RL4.</title>
        <authorList>
            <person name="Ren L."/>
            <person name="Fan S."/>
            <person name="Ruth N."/>
            <person name="Jia Y."/>
            <person name="Wang J."/>
            <person name="Qiao C."/>
        </authorList>
    </citation>
    <scope>NUCLEOTIDE SEQUENCE [LARGE SCALE GENOMIC DNA]</scope>
    <source>
        <strain evidence="3 4">YC-RL4</strain>
    </source>
</reference>
<evidence type="ECO:0000313" key="3">
    <source>
        <dbReference type="EMBL" id="ANE80396.1"/>
    </source>
</evidence>
<gene>
    <name evidence="3" type="ORF">A7U43_14750</name>
</gene>
<protein>
    <recommendedName>
        <fullName evidence="2">GGDEF domain-containing protein</fullName>
    </recommendedName>
</protein>
<keyword evidence="4" id="KW-1185">Reference proteome</keyword>
<keyword evidence="1" id="KW-0472">Membrane</keyword>
<keyword evidence="1" id="KW-0812">Transmembrane</keyword>
<feature type="transmembrane region" description="Helical" evidence="1">
    <location>
        <begin position="101"/>
        <end position="119"/>
    </location>
</feature>
<dbReference type="InterPro" id="IPR050469">
    <property type="entry name" value="Diguanylate_Cyclase"/>
</dbReference>
<organism evidence="3 4">
    <name type="scientific">Mycobacterium adipatum</name>
    <dbReference type="NCBI Taxonomy" id="1682113"/>
    <lineage>
        <taxon>Bacteria</taxon>
        <taxon>Bacillati</taxon>
        <taxon>Actinomycetota</taxon>
        <taxon>Actinomycetes</taxon>
        <taxon>Mycobacteriales</taxon>
        <taxon>Mycobacteriaceae</taxon>
        <taxon>Mycobacterium</taxon>
    </lineage>
</organism>
<dbReference type="GO" id="GO:0052621">
    <property type="term" value="F:diguanylate cyclase activity"/>
    <property type="evidence" value="ECO:0007669"/>
    <property type="project" value="TreeGrafter"/>
</dbReference>
<dbReference type="RefSeq" id="WP_067996531.1">
    <property type="nucleotide sequence ID" value="NZ_CP015596.1"/>
</dbReference>
<feature type="transmembrane region" description="Helical" evidence="1">
    <location>
        <begin position="125"/>
        <end position="142"/>
    </location>
</feature>
<dbReference type="NCBIfam" id="TIGR00254">
    <property type="entry name" value="GGDEF"/>
    <property type="match status" value="1"/>
</dbReference>
<evidence type="ECO:0000313" key="4">
    <source>
        <dbReference type="Proteomes" id="UP000077143"/>
    </source>
</evidence>
<feature type="transmembrane region" description="Helical" evidence="1">
    <location>
        <begin position="74"/>
        <end position="94"/>
    </location>
</feature>
<dbReference type="PROSITE" id="PS50887">
    <property type="entry name" value="GGDEF"/>
    <property type="match status" value="1"/>
</dbReference>
<feature type="transmembrane region" description="Helical" evidence="1">
    <location>
        <begin position="179"/>
        <end position="203"/>
    </location>
</feature>
<dbReference type="SUPFAM" id="SSF55073">
    <property type="entry name" value="Nucleotide cyclase"/>
    <property type="match status" value="1"/>
</dbReference>
<feature type="domain" description="GGDEF" evidence="2">
    <location>
        <begin position="240"/>
        <end position="375"/>
    </location>
</feature>
<feature type="transmembrane region" description="Helical" evidence="1">
    <location>
        <begin position="149"/>
        <end position="167"/>
    </location>
</feature>
<dbReference type="CDD" id="cd01949">
    <property type="entry name" value="GGDEF"/>
    <property type="match status" value="1"/>
</dbReference>
<evidence type="ECO:0000256" key="1">
    <source>
        <dbReference type="SAM" id="Phobius"/>
    </source>
</evidence>
<feature type="transmembrane region" description="Helical" evidence="1">
    <location>
        <begin position="47"/>
        <end position="68"/>
    </location>
</feature>
<name>A0A172UN25_9MYCO</name>
<dbReference type="KEGG" id="madi:A7U43_14750"/>
<dbReference type="SMART" id="SM00267">
    <property type="entry name" value="GGDEF"/>
    <property type="match status" value="1"/>
</dbReference>